<keyword evidence="2" id="KW-0472">Membrane</keyword>
<dbReference type="RefSeq" id="WP_023559423.1">
    <property type="nucleotide sequence ID" value="NZ_JAERVU010000008.1"/>
</dbReference>
<dbReference type="Proteomes" id="UP000219632">
    <property type="component" value="Unassembled WGS sequence"/>
</dbReference>
<sequence>MGNPALEEAEEIKKLKENLAANGDSFDEWLLMTAKYTNQVYEGNEVVEETSIETPSFWDKFKYAWVTTWKWIWRMIQRYRQYRKQKKEKRSHNEQPSAPKEEAVHQEKMAQALTAVIQNVQKEMQYQLEEDRAASRKLIRQQERAIKKSERKQQMLLKDVKRRQTTTQSLSVIRSVFPWAVVIGTVVCIYLIYQSQPEWIVHVWKKIDG</sequence>
<geneLocation type="plasmid" evidence="3">
    <name>pLIS1</name>
</geneLocation>
<gene>
    <name evidence="4" type="ORF">AFZ32_12780</name>
    <name evidence="3" type="ORF">pLIS100210</name>
</gene>
<accession>A0A2Z4HVN6</accession>
<dbReference type="EMBL" id="NYPG01000009">
    <property type="protein sequence ID" value="PDK40327.1"/>
    <property type="molecule type" value="Genomic_DNA"/>
</dbReference>
<evidence type="ECO:0000313" key="5">
    <source>
        <dbReference type="Proteomes" id="UP000219632"/>
    </source>
</evidence>
<evidence type="ECO:0000313" key="4">
    <source>
        <dbReference type="EMBL" id="PDK40327.1"/>
    </source>
</evidence>
<keyword evidence="5" id="KW-1185">Reference proteome</keyword>
<evidence type="ECO:0000256" key="2">
    <source>
        <dbReference type="SAM" id="Phobius"/>
    </source>
</evidence>
<feature type="coiled-coil region" evidence="1">
    <location>
        <begin position="132"/>
        <end position="159"/>
    </location>
</feature>
<dbReference type="EMBL" id="MH382833">
    <property type="protein sequence ID" value="AWW22417.1"/>
    <property type="molecule type" value="Genomic_DNA"/>
</dbReference>
<reference evidence="3" key="2">
    <citation type="submission" date="2018-05" db="EMBL/GenBank/DDBJ databases">
        <title>Prevalence of plasmid-borne benzalkonium chloride resistance cassette bcrABC and cadmium resistance cadA genes in nonpathogenic Listeria spp. isolated from food-processing environments.</title>
        <authorList>
            <person name="Korsak D."/>
            <person name="Chmielowska C."/>
            <person name="Szuplewska M."/>
            <person name="Bartosik D."/>
        </authorList>
    </citation>
    <scope>NUCLEOTIDE SEQUENCE</scope>
    <source>
        <strain evidence="3">40/07</strain>
        <plasmid evidence="3">pLIS1</plasmid>
    </source>
</reference>
<evidence type="ECO:0000313" key="3">
    <source>
        <dbReference type="EMBL" id="AWW22417.1"/>
    </source>
</evidence>
<protein>
    <submittedName>
        <fullName evidence="3">Uncharacterized protein</fullName>
    </submittedName>
</protein>
<evidence type="ECO:0000256" key="1">
    <source>
        <dbReference type="SAM" id="Coils"/>
    </source>
</evidence>
<organism evidence="3">
    <name type="scientific">Listeria welshimeri</name>
    <dbReference type="NCBI Taxonomy" id="1643"/>
    <lineage>
        <taxon>Bacteria</taxon>
        <taxon>Bacillati</taxon>
        <taxon>Bacillota</taxon>
        <taxon>Bacilli</taxon>
        <taxon>Bacillales</taxon>
        <taxon>Listeriaceae</taxon>
        <taxon>Listeria</taxon>
    </lineage>
</organism>
<proteinExistence type="predicted"/>
<keyword evidence="3" id="KW-0614">Plasmid</keyword>
<keyword evidence="2" id="KW-0812">Transmembrane</keyword>
<keyword evidence="2" id="KW-1133">Transmembrane helix</keyword>
<keyword evidence="1" id="KW-0175">Coiled coil</keyword>
<name>A0A2Z4HVN6_LISWE</name>
<feature type="transmembrane region" description="Helical" evidence="2">
    <location>
        <begin position="171"/>
        <end position="193"/>
    </location>
</feature>
<reference evidence="4 5" key="1">
    <citation type="submission" date="2017-09" db="EMBL/GenBank/DDBJ databases">
        <title>Draft Genomes of 144 Listeria Monocytogenes isolates from foods.</title>
        <authorList>
            <person name="Wu C.H."/>
            <person name="Ng J."/>
            <person name="Kiang D."/>
            <person name="Chen C.-Y."/>
            <person name="Frink S."/>
            <person name="Lafrades M."/>
            <person name="Morales C."/>
            <person name="Park P."/>
            <person name="Zwick M."/>
        </authorList>
    </citation>
    <scope>NUCLEOTIDE SEQUENCE [LARGE SCALE GENOMIC DNA]</scope>
    <source>
        <strain evidence="4 5">CDPHFDLB-F14M01633.75-2</strain>
    </source>
</reference>
<dbReference type="AlphaFoldDB" id="A0A2Z4HVN6"/>